<dbReference type="NCBIfam" id="NF038150">
    <property type="entry name" value="lanthi_synth_IV"/>
    <property type="match status" value="1"/>
</dbReference>
<sequence length="926" mass="99733">MDFMDRSDGAGLDQLLTGIVRARLESRADKNRWRVIDDSGFWCRVTPAGRPLRPQGWKLHLSATPLSAPYVLARATDVLIRHRVAFKFATTVDRVRELVSRHAGRSSGGKFLTVYPECDDDRLRELAEALHQATRGLPGPGILSDRRYRADSLLHYRYGAFGGVPVLGNDGTYESFLIAPDGSLVPDQRKAWFTPPSWAPRDPFRPVGSAETPAPYPGASVPRPRPGPVLLDGRYLVRGVIRHSYHGGVYRGTDRRTGTDVIIKQARPHTGAELTGSDVRDLRRNEARMLELLEPTGLSARPLGLFEQQGDLFLVQEALPGVSLRRWVVQNLTLNGDTWGPAPQEARRLAHGLAALMSAAHAQGLVLRDFNPSNVMVTPDGSVRLIDLELVARPGTYVGRAGTPGYAAPEQRDALSFGPAPGPPADLHGLGATFFYLVTGLDPVLPADEPPTRPTGDRIGTWLERLAVTNPAALQLSEIILELMREDPERRPPLEEVSTRLADTAQPHPPPRGEPAQEAAGRTEAAFTESDLKPLIADAVEYLLATMDPQDPDRLWPSGTFGATTDPFAVQHGAAGILEVLVRAYQAEPDPALRQAVTTAAKWIGRHVTREPRTLPGLHFGRSGTAWALLDAGLTLDAPALVQQARDLSSRIPTVCPNPDVCHGASGAGLAQLRFWEATGEAAFLDRARQAADAVTAAAEHHDGGIHWPVPADYPSALAGVSHYGFAHGTAGVGAFLLAAARATGDGTYAEQADAAARTLAAAAQVEDGAAHWPTADNDLRYKTHWCSGSSGVGTFLLRYWQTSGEQQYLDLAAQAAEAVFRARRHASPAQCHGLAGDGDFLLDLAQATGDDHYRDAAGRLAACIHHRYALHDGRRLAPDETGTAVVADYATGLSGVLAFHLRLRHGGPRLWQPGLLTGHAPAATF</sequence>
<evidence type="ECO:0000313" key="5">
    <source>
        <dbReference type="Proteomes" id="UP000320580"/>
    </source>
</evidence>
<feature type="binding site" evidence="1">
    <location>
        <position position="832"/>
    </location>
    <ligand>
        <name>Zn(2+)</name>
        <dbReference type="ChEBI" id="CHEBI:29105"/>
    </ligand>
</feature>
<dbReference type="AlphaFoldDB" id="A0A5B8JEJ3"/>
<dbReference type="Gene3D" id="1.50.10.20">
    <property type="match status" value="1"/>
</dbReference>
<dbReference type="InterPro" id="IPR007822">
    <property type="entry name" value="LANC-like"/>
</dbReference>
<reference evidence="4 5" key="1">
    <citation type="submission" date="2019-07" db="EMBL/GenBank/DDBJ databases">
        <authorList>
            <person name="Zhu P."/>
        </authorList>
    </citation>
    <scope>NUCLEOTIDE SEQUENCE [LARGE SCALE GENOMIC DNA]</scope>
    <source>
        <strain evidence="4 5">SSL-25</strain>
    </source>
</reference>
<evidence type="ECO:0000259" key="3">
    <source>
        <dbReference type="PROSITE" id="PS50011"/>
    </source>
</evidence>
<dbReference type="InterPro" id="IPR057929">
    <property type="entry name" value="RamC_N"/>
</dbReference>
<feature type="binding site" evidence="1">
    <location>
        <position position="833"/>
    </location>
    <ligand>
        <name>Zn(2+)</name>
        <dbReference type="ChEBI" id="CHEBI:29105"/>
    </ligand>
</feature>
<dbReference type="PANTHER" id="PTHR12736">
    <property type="entry name" value="LANC-LIKE PROTEIN"/>
    <property type="match status" value="1"/>
</dbReference>
<dbReference type="SMART" id="SM01260">
    <property type="entry name" value="LANC_like"/>
    <property type="match status" value="1"/>
</dbReference>
<dbReference type="PRINTS" id="PR01950">
    <property type="entry name" value="LANCSUPER"/>
</dbReference>
<dbReference type="GO" id="GO:0005886">
    <property type="term" value="C:plasma membrane"/>
    <property type="evidence" value="ECO:0007669"/>
    <property type="project" value="TreeGrafter"/>
</dbReference>
<dbReference type="EMBL" id="CP042266">
    <property type="protein sequence ID" value="QDY80027.1"/>
    <property type="molecule type" value="Genomic_DNA"/>
</dbReference>
<dbReference type="PANTHER" id="PTHR12736:SF7">
    <property type="entry name" value="LANC-LIKE PROTEIN 3"/>
    <property type="match status" value="1"/>
</dbReference>
<evidence type="ECO:0000256" key="1">
    <source>
        <dbReference type="PIRSR" id="PIRSR607822-1"/>
    </source>
</evidence>
<organism evidence="4 5">
    <name type="scientific">Streptomyces qinzhouensis</name>
    <dbReference type="NCBI Taxonomy" id="2599401"/>
    <lineage>
        <taxon>Bacteria</taxon>
        <taxon>Bacillati</taxon>
        <taxon>Actinomycetota</taxon>
        <taxon>Actinomycetes</taxon>
        <taxon>Kitasatosporales</taxon>
        <taxon>Streptomycetaceae</taxon>
        <taxon>Streptomyces</taxon>
    </lineage>
</organism>
<feature type="binding site" evidence="1">
    <location>
        <position position="787"/>
    </location>
    <ligand>
        <name>Zn(2+)</name>
        <dbReference type="ChEBI" id="CHEBI:29105"/>
    </ligand>
</feature>
<protein>
    <submittedName>
        <fullName evidence="4">Protein kinase</fullName>
    </submittedName>
</protein>
<dbReference type="InterPro" id="IPR058053">
    <property type="entry name" value="RamC_C"/>
</dbReference>
<keyword evidence="1" id="KW-0862">Zinc</keyword>
<feature type="domain" description="Protein kinase" evidence="3">
    <location>
        <begin position="235"/>
        <end position="511"/>
    </location>
</feature>
<keyword evidence="4" id="KW-0808">Transferase</keyword>
<dbReference type="SUPFAM" id="SSF56112">
    <property type="entry name" value="Protein kinase-like (PK-like)"/>
    <property type="match status" value="1"/>
</dbReference>
<dbReference type="GO" id="GO:0004672">
    <property type="term" value="F:protein kinase activity"/>
    <property type="evidence" value="ECO:0007669"/>
    <property type="project" value="InterPro"/>
</dbReference>
<dbReference type="InterPro" id="IPR011009">
    <property type="entry name" value="Kinase-like_dom_sf"/>
</dbReference>
<dbReference type="KEGG" id="sqz:FQU76_29770"/>
<keyword evidence="5" id="KW-1185">Reference proteome</keyword>
<dbReference type="Pfam" id="PF00069">
    <property type="entry name" value="Pkinase"/>
    <property type="match status" value="1"/>
</dbReference>
<dbReference type="Proteomes" id="UP000320580">
    <property type="component" value="Chromosome"/>
</dbReference>
<proteinExistence type="predicted"/>
<feature type="compositionally biased region" description="Basic and acidic residues" evidence="2">
    <location>
        <begin position="487"/>
        <end position="498"/>
    </location>
</feature>
<dbReference type="PROSITE" id="PS50011">
    <property type="entry name" value="PROTEIN_KINASE_DOM"/>
    <property type="match status" value="1"/>
</dbReference>
<gene>
    <name evidence="4" type="ORF">FQU76_29770</name>
</gene>
<dbReference type="Gene3D" id="1.10.510.10">
    <property type="entry name" value="Transferase(Phosphotransferase) domain 1"/>
    <property type="match status" value="1"/>
</dbReference>
<dbReference type="SMART" id="SM00220">
    <property type="entry name" value="S_TKc"/>
    <property type="match status" value="1"/>
</dbReference>
<feature type="region of interest" description="Disordered" evidence="2">
    <location>
        <begin position="487"/>
        <end position="523"/>
    </location>
</feature>
<dbReference type="Pfam" id="PF25816">
    <property type="entry name" value="RamC_N"/>
    <property type="match status" value="1"/>
</dbReference>
<keyword evidence="1" id="KW-0479">Metal-binding</keyword>
<dbReference type="OrthoDB" id="1492512at2"/>
<dbReference type="Pfam" id="PF05147">
    <property type="entry name" value="LANC_like"/>
    <property type="match status" value="1"/>
</dbReference>
<keyword evidence="4" id="KW-0418">Kinase</keyword>
<evidence type="ECO:0000313" key="4">
    <source>
        <dbReference type="EMBL" id="QDY80027.1"/>
    </source>
</evidence>
<accession>A0A5B8JEJ3</accession>
<name>A0A5B8JEJ3_9ACTN</name>
<dbReference type="CDD" id="cd04791">
    <property type="entry name" value="LanC_SerThrkinase"/>
    <property type="match status" value="1"/>
</dbReference>
<dbReference type="InterPro" id="IPR000719">
    <property type="entry name" value="Prot_kinase_dom"/>
</dbReference>
<dbReference type="SUPFAM" id="SSF158745">
    <property type="entry name" value="LanC-like"/>
    <property type="match status" value="1"/>
</dbReference>
<evidence type="ECO:0000256" key="2">
    <source>
        <dbReference type="SAM" id="MobiDB-lite"/>
    </source>
</evidence>
<dbReference type="GO" id="GO:0031179">
    <property type="term" value="P:peptide modification"/>
    <property type="evidence" value="ECO:0007669"/>
    <property type="project" value="InterPro"/>
</dbReference>
<dbReference type="GO" id="GO:0046872">
    <property type="term" value="F:metal ion binding"/>
    <property type="evidence" value="ECO:0007669"/>
    <property type="project" value="UniProtKB-KW"/>
</dbReference>
<dbReference type="GO" id="GO:0005524">
    <property type="term" value="F:ATP binding"/>
    <property type="evidence" value="ECO:0007669"/>
    <property type="project" value="InterPro"/>
</dbReference>